<dbReference type="CDD" id="cd03809">
    <property type="entry name" value="GT4_MtfB-like"/>
    <property type="match status" value="1"/>
</dbReference>
<dbReference type="Pfam" id="PF13439">
    <property type="entry name" value="Glyco_transf_4"/>
    <property type="match status" value="1"/>
</dbReference>
<name>A0A2N2E9S3_9BACT</name>
<evidence type="ECO:0000259" key="3">
    <source>
        <dbReference type="Pfam" id="PF13439"/>
    </source>
</evidence>
<reference evidence="4 5" key="1">
    <citation type="journal article" date="2017" name="ISME J.">
        <title>Potential for microbial H2 and metal transformations associated with novel bacteria and archaea in deep terrestrial subsurface sediments.</title>
        <authorList>
            <person name="Hernsdorf A.W."/>
            <person name="Amano Y."/>
            <person name="Miyakawa K."/>
            <person name="Ise K."/>
            <person name="Suzuki Y."/>
            <person name="Anantharaman K."/>
            <person name="Probst A."/>
            <person name="Burstein D."/>
            <person name="Thomas B.C."/>
            <person name="Banfield J.F."/>
        </authorList>
    </citation>
    <scope>NUCLEOTIDE SEQUENCE [LARGE SCALE GENOMIC DNA]</scope>
    <source>
        <strain evidence="4">HGW-Falkowbacteria-1</strain>
    </source>
</reference>
<comment type="caution">
    <text evidence="4">The sequence shown here is derived from an EMBL/GenBank/DDBJ whole genome shotgun (WGS) entry which is preliminary data.</text>
</comment>
<dbReference type="SUPFAM" id="SSF53756">
    <property type="entry name" value="UDP-Glycosyltransferase/glycogen phosphorylase"/>
    <property type="match status" value="1"/>
</dbReference>
<sequence length="374" mass="43622">MKIGVDTRVLMDKQYSGVSIFTFNLLSSLLKLDKLNTYSFFYNSFKKVEKNDLFNKNAVQTFYPNKIFNYLMQKTLSWPKIDNLLGSPDVFYMPHINFASLSNKTKKVITVHDLSFLRYPEFFSRRKNFWHKALNIKKNLKKFDRIVAVSQNTKNDLVELMKIEEDKISVVYPGISDDLSNDTLNESVDYLFQKYGIDRDYVLYLGTIEPRKNISGLMRAYNHLRDSGIDVLLVLVGSWGWKTDDIRKEWGKSKYKQDIKFIGYLIEEEKSIFYKNAKLFVYPSFYEGFGFPPLEAMHFGVPVISSNSSSLPEVLSNAALLVNSDKELELADAMMISLTDKLLRNKLIERGRERVKIFSWQNTAEEYLKIFNNL</sequence>
<accession>A0A2N2E9S3</accession>
<dbReference type="Pfam" id="PF00534">
    <property type="entry name" value="Glycos_transf_1"/>
    <property type="match status" value="1"/>
</dbReference>
<evidence type="ECO:0000313" key="5">
    <source>
        <dbReference type="Proteomes" id="UP000233517"/>
    </source>
</evidence>
<evidence type="ECO:0000256" key="1">
    <source>
        <dbReference type="ARBA" id="ARBA00022679"/>
    </source>
</evidence>
<dbReference type="FunFam" id="3.40.50.2000:FF:000119">
    <property type="entry name" value="Glycosyl transferase group 1"/>
    <property type="match status" value="1"/>
</dbReference>
<evidence type="ECO:0000313" key="4">
    <source>
        <dbReference type="EMBL" id="PKM91503.1"/>
    </source>
</evidence>
<protein>
    <recommendedName>
        <fullName evidence="6">Glycosyltransferase family 1 protein</fullName>
    </recommendedName>
</protein>
<evidence type="ECO:0008006" key="6">
    <source>
        <dbReference type="Google" id="ProtNLM"/>
    </source>
</evidence>
<dbReference type="Proteomes" id="UP000233517">
    <property type="component" value="Unassembled WGS sequence"/>
</dbReference>
<dbReference type="PANTHER" id="PTHR46401:SF2">
    <property type="entry name" value="GLYCOSYLTRANSFERASE WBBK-RELATED"/>
    <property type="match status" value="1"/>
</dbReference>
<evidence type="ECO:0000259" key="2">
    <source>
        <dbReference type="Pfam" id="PF00534"/>
    </source>
</evidence>
<keyword evidence="1" id="KW-0808">Transferase</keyword>
<dbReference type="Gene3D" id="3.40.50.2000">
    <property type="entry name" value="Glycogen Phosphorylase B"/>
    <property type="match status" value="2"/>
</dbReference>
<organism evidence="4 5">
    <name type="scientific">Candidatus Falkowbacteria bacterium HGW-Falkowbacteria-1</name>
    <dbReference type="NCBI Taxonomy" id="2013768"/>
    <lineage>
        <taxon>Bacteria</taxon>
        <taxon>Candidatus Falkowiibacteriota</taxon>
    </lineage>
</organism>
<gene>
    <name evidence="4" type="ORF">CVU82_02820</name>
</gene>
<dbReference type="EMBL" id="PHAI01000002">
    <property type="protein sequence ID" value="PKM91503.1"/>
    <property type="molecule type" value="Genomic_DNA"/>
</dbReference>
<feature type="domain" description="Glycosyltransferase subfamily 4-like N-terminal" evidence="3">
    <location>
        <begin position="75"/>
        <end position="178"/>
    </location>
</feature>
<dbReference type="PANTHER" id="PTHR46401">
    <property type="entry name" value="GLYCOSYLTRANSFERASE WBBK-RELATED"/>
    <property type="match status" value="1"/>
</dbReference>
<dbReference type="AlphaFoldDB" id="A0A2N2E9S3"/>
<proteinExistence type="predicted"/>
<dbReference type="InterPro" id="IPR001296">
    <property type="entry name" value="Glyco_trans_1"/>
</dbReference>
<dbReference type="GO" id="GO:0016757">
    <property type="term" value="F:glycosyltransferase activity"/>
    <property type="evidence" value="ECO:0007669"/>
    <property type="project" value="InterPro"/>
</dbReference>
<feature type="domain" description="Glycosyl transferase family 1" evidence="2">
    <location>
        <begin position="194"/>
        <end position="354"/>
    </location>
</feature>
<dbReference type="InterPro" id="IPR028098">
    <property type="entry name" value="Glyco_trans_4-like_N"/>
</dbReference>